<dbReference type="PANTHER" id="PTHR43480">
    <property type="entry name" value="ACYL-[ACYL-CARRIER-PROTEIN]--UDP-N-ACETYLGLUCOSAMINE O-ACYLTRANSFERASE"/>
    <property type="match status" value="1"/>
</dbReference>
<protein>
    <recommendedName>
        <fullName evidence="3">Acyl-[acyl-carrier-protein]--UDP-N-acetylglucosamine O-acyltransferase</fullName>
    </recommendedName>
</protein>
<sequence length="339" mass="38221">MSWAILSWCTRALPRKTTRLASSLVSTLEYPTLVFIRRNLYTQVAENCRIGDGVQLDDFCRIGANTVIGENTRVGRFTEIGSHCRIGSFVRIDSHVLVDSNTQVGNHCTVYPFAVLGYPPQDKKYKGEETSLEIGNRCQIREGVKVERGTSWSNKTVIGDDVLLMSNVYVGHDSWIGEHVTVANNVSIAGHVKVFPFAVIGGHCALHQFVRIGRGAMIGGMSAIRRDVPPFCLVTGTPPRLRCLNYHQIWKKVGNHPQRKWMKRCFDYLFLNKEDDAHSSFGPHRESIFQRAQNLLFQYALQQDVACDVSRDVIREICTFILDSRTNSVRGLLTGDCER</sequence>
<reference evidence="1 2" key="1">
    <citation type="submission" date="2022-07" db="EMBL/GenBank/DDBJ databases">
        <title>Genome-wide signatures of adaptation to extreme environments.</title>
        <authorList>
            <person name="Cho C.H."/>
            <person name="Yoon H.S."/>
        </authorList>
    </citation>
    <scope>NUCLEOTIDE SEQUENCE [LARGE SCALE GENOMIC DNA]</scope>
    <source>
        <strain evidence="1 2">108.79 E11</strain>
    </source>
</reference>
<comment type="caution">
    <text evidence="1">The sequence shown here is derived from an EMBL/GenBank/DDBJ whole genome shotgun (WGS) entry which is preliminary data.</text>
</comment>
<dbReference type="SUPFAM" id="SSF51161">
    <property type="entry name" value="Trimeric LpxA-like enzymes"/>
    <property type="match status" value="1"/>
</dbReference>
<evidence type="ECO:0000313" key="2">
    <source>
        <dbReference type="Proteomes" id="UP001300502"/>
    </source>
</evidence>
<gene>
    <name evidence="1" type="ORF">GAYE_SCF23G4271</name>
</gene>
<evidence type="ECO:0000313" key="1">
    <source>
        <dbReference type="EMBL" id="KAK4526357.1"/>
    </source>
</evidence>
<dbReference type="Gene3D" id="2.160.10.10">
    <property type="entry name" value="Hexapeptide repeat proteins"/>
    <property type="match status" value="1"/>
</dbReference>
<accession>A0AAV9IG28</accession>
<dbReference type="EMBL" id="JANCYU010000039">
    <property type="protein sequence ID" value="KAK4526357.1"/>
    <property type="molecule type" value="Genomic_DNA"/>
</dbReference>
<dbReference type="GO" id="GO:0008610">
    <property type="term" value="P:lipid biosynthetic process"/>
    <property type="evidence" value="ECO:0007669"/>
    <property type="project" value="InterPro"/>
</dbReference>
<dbReference type="Proteomes" id="UP001300502">
    <property type="component" value="Unassembled WGS sequence"/>
</dbReference>
<dbReference type="GO" id="GO:0008780">
    <property type="term" value="F:acyl-[acyl-carrier-protein]-UDP-N-acetylglucosamine O-acyltransferase activity"/>
    <property type="evidence" value="ECO:0007669"/>
    <property type="project" value="InterPro"/>
</dbReference>
<proteinExistence type="predicted"/>
<keyword evidence="2" id="KW-1185">Reference proteome</keyword>
<name>A0AAV9IG28_9RHOD</name>
<dbReference type="InterPro" id="IPR011004">
    <property type="entry name" value="Trimer_LpxA-like_sf"/>
</dbReference>
<dbReference type="NCBIfam" id="TIGR01852">
    <property type="entry name" value="lipid_A_lpxA"/>
    <property type="match status" value="1"/>
</dbReference>
<dbReference type="NCBIfam" id="NF003657">
    <property type="entry name" value="PRK05289.1"/>
    <property type="match status" value="1"/>
</dbReference>
<dbReference type="InterPro" id="IPR001451">
    <property type="entry name" value="Hexapep"/>
</dbReference>
<dbReference type="AlphaFoldDB" id="A0AAV9IG28"/>
<organism evidence="1 2">
    <name type="scientific">Galdieria yellowstonensis</name>
    <dbReference type="NCBI Taxonomy" id="3028027"/>
    <lineage>
        <taxon>Eukaryota</taxon>
        <taxon>Rhodophyta</taxon>
        <taxon>Bangiophyceae</taxon>
        <taxon>Galdieriales</taxon>
        <taxon>Galdieriaceae</taxon>
        <taxon>Galdieria</taxon>
    </lineage>
</organism>
<dbReference type="Pfam" id="PF00132">
    <property type="entry name" value="Hexapep"/>
    <property type="match status" value="2"/>
</dbReference>
<dbReference type="PANTHER" id="PTHR43480:SF1">
    <property type="entry name" value="ACYL-[ACYL-CARRIER-PROTEIN]--UDP-N-ACETYLGLUCOSAMINE O-ACYLTRANSFERASE, MITOCHONDRIAL-RELATED"/>
    <property type="match status" value="1"/>
</dbReference>
<evidence type="ECO:0008006" key="3">
    <source>
        <dbReference type="Google" id="ProtNLM"/>
    </source>
</evidence>
<dbReference type="InterPro" id="IPR010137">
    <property type="entry name" value="Lipid_A_LpxA"/>
</dbReference>